<protein>
    <submittedName>
        <fullName evidence="2">Putative secreted protein</fullName>
    </submittedName>
</protein>
<dbReference type="EMBL" id="GIFC01000417">
    <property type="protein sequence ID" value="MXU82500.1"/>
    <property type="molecule type" value="Transcribed_RNA"/>
</dbReference>
<feature type="signal peptide" evidence="1">
    <location>
        <begin position="1"/>
        <end position="19"/>
    </location>
</feature>
<evidence type="ECO:0000256" key="1">
    <source>
        <dbReference type="SAM" id="SignalP"/>
    </source>
</evidence>
<sequence length="69" mass="7495">MATIAAVHILLQAANLAVSMWLTKNESTPTADVGVVEEKGTTTSSKIRQTRGPKEAFWLVEQGIRNTLL</sequence>
<evidence type="ECO:0000313" key="2">
    <source>
        <dbReference type="EMBL" id="MXU82500.1"/>
    </source>
</evidence>
<organism evidence="2">
    <name type="scientific">Ixodes ricinus</name>
    <name type="common">Common tick</name>
    <name type="synonym">Acarus ricinus</name>
    <dbReference type="NCBI Taxonomy" id="34613"/>
    <lineage>
        <taxon>Eukaryota</taxon>
        <taxon>Metazoa</taxon>
        <taxon>Ecdysozoa</taxon>
        <taxon>Arthropoda</taxon>
        <taxon>Chelicerata</taxon>
        <taxon>Arachnida</taxon>
        <taxon>Acari</taxon>
        <taxon>Parasitiformes</taxon>
        <taxon>Ixodida</taxon>
        <taxon>Ixodoidea</taxon>
        <taxon>Ixodidae</taxon>
        <taxon>Ixodinae</taxon>
        <taxon>Ixodes</taxon>
    </lineage>
</organism>
<reference evidence="2" key="1">
    <citation type="submission" date="2019-12" db="EMBL/GenBank/DDBJ databases">
        <title>An insight into the sialome of adult female Ixodes ricinus ticks feeding for 6 days.</title>
        <authorList>
            <person name="Perner J."/>
            <person name="Ribeiro J.M.C."/>
        </authorList>
    </citation>
    <scope>NUCLEOTIDE SEQUENCE</scope>
    <source>
        <strain evidence="2">Semi-engorged</strain>
        <tissue evidence="2">Salivary glands</tissue>
    </source>
</reference>
<accession>A0A6B0U188</accession>
<keyword evidence="1" id="KW-0732">Signal</keyword>
<feature type="chain" id="PRO_5025660948" evidence="1">
    <location>
        <begin position="20"/>
        <end position="69"/>
    </location>
</feature>
<name>A0A6B0U188_IXORI</name>
<dbReference type="AlphaFoldDB" id="A0A6B0U188"/>
<proteinExistence type="predicted"/>